<comment type="caution">
    <text evidence="1">The sequence shown here is derived from an EMBL/GenBank/DDBJ whole genome shotgun (WGS) entry which is preliminary data.</text>
</comment>
<evidence type="ECO:0000313" key="1">
    <source>
        <dbReference type="EMBL" id="PXF58271.1"/>
    </source>
</evidence>
<gene>
    <name evidence="1" type="ORF">C4B59_13615</name>
</gene>
<dbReference type="Proteomes" id="UP000248329">
    <property type="component" value="Unassembled WGS sequence"/>
</dbReference>
<name>A0AC61KZX7_9EURY</name>
<organism evidence="1 2">
    <name type="scientific">Candidatus Methanogaster sp</name>
    <dbReference type="NCBI Taxonomy" id="3386292"/>
    <lineage>
        <taxon>Archaea</taxon>
        <taxon>Methanobacteriati</taxon>
        <taxon>Methanobacteriota</taxon>
        <taxon>Stenosarchaea group</taxon>
        <taxon>Methanomicrobia</taxon>
        <taxon>Methanosarcinales</taxon>
        <taxon>ANME-2 cluster</taxon>
        <taxon>Candidatus Methanogasteraceae</taxon>
        <taxon>Candidatus Methanogaster</taxon>
    </lineage>
</organism>
<protein>
    <submittedName>
        <fullName evidence="1">Uncharacterized protein</fullName>
    </submittedName>
</protein>
<accession>A0AC61KZX7</accession>
<sequence length="66" mass="6938">MLYCAALGFDTEIVMSALKLGVLGVSLSGTGSAYTALVGRDQIKELKGCWSDMGGSVIQTRIVNKL</sequence>
<proteinExistence type="predicted"/>
<dbReference type="EMBL" id="PQXF01000039">
    <property type="protein sequence ID" value="PXF58271.1"/>
    <property type="molecule type" value="Genomic_DNA"/>
</dbReference>
<reference evidence="1" key="1">
    <citation type="submission" date="2018-01" db="EMBL/GenBank/DDBJ databases">
        <authorList>
            <person name="Krukenberg V."/>
        </authorList>
    </citation>
    <scope>NUCLEOTIDE SEQUENCE</scope>
    <source>
        <strain evidence="1">E20ANME2</strain>
    </source>
</reference>
<evidence type="ECO:0000313" key="2">
    <source>
        <dbReference type="Proteomes" id="UP000248329"/>
    </source>
</evidence>